<dbReference type="GO" id="GO:0000981">
    <property type="term" value="F:DNA-binding transcription factor activity, RNA polymerase II-specific"/>
    <property type="evidence" value="ECO:0007669"/>
    <property type="project" value="TreeGrafter"/>
</dbReference>
<dbReference type="GO" id="GO:0005634">
    <property type="term" value="C:nucleus"/>
    <property type="evidence" value="ECO:0007669"/>
    <property type="project" value="UniProtKB-SubCell"/>
</dbReference>
<reference evidence="9" key="1">
    <citation type="journal article" date="2022" name="Front. Genet.">
        <title>Chromosome-Scale Assembly of the Dendrobium nobile Genome Provides Insights Into the Molecular Mechanism of the Biosynthesis of the Medicinal Active Ingredient of Dendrobium.</title>
        <authorList>
            <person name="Xu Q."/>
            <person name="Niu S.-C."/>
            <person name="Li K.-L."/>
            <person name="Zheng P.-J."/>
            <person name="Zhang X.-J."/>
            <person name="Jia Y."/>
            <person name="Liu Y."/>
            <person name="Niu Y.-X."/>
            <person name="Yu L.-H."/>
            <person name="Chen D.-F."/>
            <person name="Zhang G.-Q."/>
        </authorList>
    </citation>
    <scope>NUCLEOTIDE SEQUENCE</scope>
    <source>
        <tissue evidence="9">Leaf</tissue>
    </source>
</reference>
<organism evidence="9 10">
    <name type="scientific">Dendrobium nobile</name>
    <name type="common">Orchid</name>
    <dbReference type="NCBI Taxonomy" id="94219"/>
    <lineage>
        <taxon>Eukaryota</taxon>
        <taxon>Viridiplantae</taxon>
        <taxon>Streptophyta</taxon>
        <taxon>Embryophyta</taxon>
        <taxon>Tracheophyta</taxon>
        <taxon>Spermatophyta</taxon>
        <taxon>Magnoliopsida</taxon>
        <taxon>Liliopsida</taxon>
        <taxon>Asparagales</taxon>
        <taxon>Orchidaceae</taxon>
        <taxon>Epidendroideae</taxon>
        <taxon>Malaxideae</taxon>
        <taxon>Dendrobiinae</taxon>
        <taxon>Dendrobium</taxon>
    </lineage>
</organism>
<evidence type="ECO:0000256" key="4">
    <source>
        <dbReference type="ARBA" id="ARBA00023125"/>
    </source>
</evidence>
<dbReference type="Pfam" id="PF00010">
    <property type="entry name" value="HLH"/>
    <property type="match status" value="1"/>
</dbReference>
<dbReference type="Gene3D" id="4.10.280.10">
    <property type="entry name" value="Helix-loop-helix DNA-binding domain"/>
    <property type="match status" value="1"/>
</dbReference>
<accession>A0A8T3BG61</accession>
<evidence type="ECO:0000313" key="10">
    <source>
        <dbReference type="Proteomes" id="UP000829196"/>
    </source>
</evidence>
<comment type="caution">
    <text evidence="9">The sequence shown here is derived from an EMBL/GenBank/DDBJ whole genome shotgun (WGS) entry which is preliminary data.</text>
</comment>
<dbReference type="SMART" id="SM00353">
    <property type="entry name" value="HLH"/>
    <property type="match status" value="1"/>
</dbReference>
<dbReference type="InterPro" id="IPR011598">
    <property type="entry name" value="bHLH_dom"/>
</dbReference>
<evidence type="ECO:0000259" key="8">
    <source>
        <dbReference type="PROSITE" id="PS50888"/>
    </source>
</evidence>
<keyword evidence="6" id="KW-0539">Nucleus</keyword>
<name>A0A8T3BG61_DENNO</name>
<sequence length="417" mass="43828">MRAMGTPVNGLSQSSNPTPSTAVAALIALHEFHNSNGNALIQNCNLQPTFSQFEPLPAATDDSLDEIFSSIPSFAELIQYHWDFTDVTQVAGDEGLPFEGPYDDSSLLAPWFRPQQIISEGSLVGIQTMLPISAQLQQHQLLHSDMVGSHQSPENASAVESGQFPPLPVSLGGPCPGADSDSTFKSTNSTGAEFSASQPQHFQLPEGALMPQQSFGGSPRQAAPSPSTSARANSGAVRVTALRPRVRARRGQATDPHSIAERLRRERISEGMKALQELVPNANKTDKASMLDEIIEYVKFLQMQLKVLSISRLGGAAAASPLIADVPSEGRGSPAAASETVAGTENLVARLMDDDMGSAKQYLQGKGLFLLPISLVSTISTATSPSAAEMLVPAGISTGGDAPPSSLYGAVSRSGPV</sequence>
<evidence type="ECO:0000313" key="9">
    <source>
        <dbReference type="EMBL" id="KAI0511270.1"/>
    </source>
</evidence>
<dbReference type="PROSITE" id="PS50888">
    <property type="entry name" value="BHLH"/>
    <property type="match status" value="1"/>
</dbReference>
<evidence type="ECO:0000256" key="5">
    <source>
        <dbReference type="ARBA" id="ARBA00023163"/>
    </source>
</evidence>
<dbReference type="GO" id="GO:0000978">
    <property type="term" value="F:RNA polymerase II cis-regulatory region sequence-specific DNA binding"/>
    <property type="evidence" value="ECO:0007669"/>
    <property type="project" value="TreeGrafter"/>
</dbReference>
<evidence type="ECO:0000256" key="7">
    <source>
        <dbReference type="SAM" id="MobiDB-lite"/>
    </source>
</evidence>
<evidence type="ECO:0000256" key="1">
    <source>
        <dbReference type="ARBA" id="ARBA00004123"/>
    </source>
</evidence>
<feature type="compositionally biased region" description="Polar residues" evidence="7">
    <location>
        <begin position="149"/>
        <end position="160"/>
    </location>
</feature>
<keyword evidence="4" id="KW-0238">DNA-binding</keyword>
<proteinExistence type="inferred from homology"/>
<gene>
    <name evidence="9" type="ORF">KFK09_011895</name>
</gene>
<protein>
    <recommendedName>
        <fullName evidence="8">BHLH domain-containing protein</fullName>
    </recommendedName>
</protein>
<dbReference type="AlphaFoldDB" id="A0A8T3BG61"/>
<dbReference type="PANTHER" id="PTHR16223:SF348">
    <property type="entry name" value="TRANSCRIPTION FACTOR LRL2"/>
    <property type="match status" value="1"/>
</dbReference>
<dbReference type="FunFam" id="4.10.280.10:FF:000017">
    <property type="entry name" value="Transcription factor bHLH66"/>
    <property type="match status" value="1"/>
</dbReference>
<dbReference type="EMBL" id="JAGYWB010000009">
    <property type="protein sequence ID" value="KAI0511270.1"/>
    <property type="molecule type" value="Genomic_DNA"/>
</dbReference>
<feature type="region of interest" description="Disordered" evidence="7">
    <location>
        <begin position="146"/>
        <end position="237"/>
    </location>
</feature>
<feature type="compositionally biased region" description="Polar residues" evidence="7">
    <location>
        <begin position="180"/>
        <end position="201"/>
    </location>
</feature>
<comment type="subcellular location">
    <subcellularLocation>
        <location evidence="1">Nucleus</location>
    </subcellularLocation>
</comment>
<dbReference type="InterPro" id="IPR036638">
    <property type="entry name" value="HLH_DNA-bd_sf"/>
</dbReference>
<dbReference type="OrthoDB" id="2020857at2759"/>
<comment type="similarity">
    <text evidence="2">Belongs to the bHLH protein family.</text>
</comment>
<dbReference type="InterPro" id="IPR045843">
    <property type="entry name" value="IND-like"/>
</dbReference>
<dbReference type="PANTHER" id="PTHR16223">
    <property type="entry name" value="TRANSCRIPTION FACTOR BHLH83-RELATED"/>
    <property type="match status" value="1"/>
</dbReference>
<dbReference type="GO" id="GO:0046983">
    <property type="term" value="F:protein dimerization activity"/>
    <property type="evidence" value="ECO:0007669"/>
    <property type="project" value="InterPro"/>
</dbReference>
<keyword evidence="3" id="KW-0805">Transcription regulation</keyword>
<evidence type="ECO:0000256" key="2">
    <source>
        <dbReference type="ARBA" id="ARBA00005510"/>
    </source>
</evidence>
<dbReference type="GO" id="GO:0080147">
    <property type="term" value="P:root hair cell development"/>
    <property type="evidence" value="ECO:0007669"/>
    <property type="project" value="UniProtKB-ARBA"/>
</dbReference>
<feature type="domain" description="BHLH" evidence="8">
    <location>
        <begin position="252"/>
        <end position="301"/>
    </location>
</feature>
<dbReference type="SUPFAM" id="SSF47459">
    <property type="entry name" value="HLH, helix-loop-helix DNA-binding domain"/>
    <property type="match status" value="1"/>
</dbReference>
<evidence type="ECO:0000256" key="3">
    <source>
        <dbReference type="ARBA" id="ARBA00023015"/>
    </source>
</evidence>
<keyword evidence="10" id="KW-1185">Reference proteome</keyword>
<evidence type="ECO:0000256" key="6">
    <source>
        <dbReference type="ARBA" id="ARBA00023242"/>
    </source>
</evidence>
<dbReference type="Proteomes" id="UP000829196">
    <property type="component" value="Unassembled WGS sequence"/>
</dbReference>
<dbReference type="SMR" id="A0A8T3BG61"/>
<keyword evidence="5" id="KW-0804">Transcription</keyword>